<reference evidence="6 9" key="2">
    <citation type="submission" date="2011-04" db="EMBL/GenBank/DDBJ databases">
        <title>The complete genome of Selenomonas sputigena DSM 20758.</title>
        <authorList>
            <consortium name="US DOE Joint Genome Institute (JGI-PGF)"/>
            <person name="Lucas S."/>
            <person name="Copeland A."/>
            <person name="Lapidus A."/>
            <person name="Bruce D."/>
            <person name="Goodwin L."/>
            <person name="Pitluck S."/>
            <person name="Peters L."/>
            <person name="Kyrpides N."/>
            <person name="Mavromatis K."/>
            <person name="Ivanova N."/>
            <person name="Ovchinnikova G."/>
            <person name="Teshima H."/>
            <person name="Detter J.C."/>
            <person name="Tapia R."/>
            <person name="Han C."/>
            <person name="Land M."/>
            <person name="Hauser L."/>
            <person name="Markowitz V."/>
            <person name="Cheng J.-F."/>
            <person name="Hugenholtz P."/>
            <person name="Woyke T."/>
            <person name="Wu D."/>
            <person name="Gronow S."/>
            <person name="Wellnitz S."/>
            <person name="Schneider S."/>
            <person name="Klenk H.-P."/>
            <person name="Eisen J.A."/>
        </authorList>
    </citation>
    <scope>NUCLEOTIDE SEQUENCE [LARGE SCALE GENOMIC DNA]</scope>
    <source>
        <strain evidence="6">ATCC 35185</strain>
        <strain evidence="9">ATCC 35185 / DSM 20758 / VPI D19B-28</strain>
    </source>
</reference>
<dbReference type="OrthoDB" id="1663924at2"/>
<accession>C9LRG5</accession>
<name>C9LRG5_SELS3</name>
<keyword evidence="9" id="KW-1185">Reference proteome</keyword>
<keyword evidence="7" id="KW-0969">Cilium</keyword>
<dbReference type="Gene3D" id="3.90.1210.10">
    <property type="entry name" value="Antifreeze-like/N-acetylneuraminic acid synthase C-terminal domain"/>
    <property type="match status" value="1"/>
</dbReference>
<dbReference type="InterPro" id="IPR017585">
    <property type="entry name" value="SAF_FlgA"/>
</dbReference>
<dbReference type="GO" id="GO:0044780">
    <property type="term" value="P:bacterial-type flagellum assembly"/>
    <property type="evidence" value="ECO:0007669"/>
    <property type="project" value="InterPro"/>
</dbReference>
<dbReference type="SMART" id="SM00858">
    <property type="entry name" value="SAF"/>
    <property type="match status" value="1"/>
</dbReference>
<evidence type="ECO:0000256" key="1">
    <source>
        <dbReference type="ARBA" id="ARBA00004418"/>
    </source>
</evidence>
<dbReference type="PANTHER" id="PTHR36307:SF1">
    <property type="entry name" value="FLAGELLA BASAL BODY P-RING FORMATION PROTEIN FLGA"/>
    <property type="match status" value="1"/>
</dbReference>
<dbReference type="RefSeq" id="WP_006190546.1">
    <property type="nucleotide sequence ID" value="NC_015437.1"/>
</dbReference>
<dbReference type="Gene3D" id="2.30.30.760">
    <property type="match status" value="1"/>
</dbReference>
<dbReference type="Pfam" id="PF13144">
    <property type="entry name" value="ChapFlgA"/>
    <property type="match status" value="1"/>
</dbReference>
<protein>
    <recommendedName>
        <fullName evidence="4">Flagella basal body P-ring formation protein FlgA</fullName>
    </recommendedName>
</protein>
<evidence type="ECO:0000313" key="9">
    <source>
        <dbReference type="Proteomes" id="UP000011124"/>
    </source>
</evidence>
<dbReference type="eggNOG" id="COG1261">
    <property type="taxonomic scope" value="Bacteria"/>
</dbReference>
<dbReference type="GO" id="GO:0042597">
    <property type="term" value="C:periplasmic space"/>
    <property type="evidence" value="ECO:0007669"/>
    <property type="project" value="UniProtKB-SubCell"/>
</dbReference>
<evidence type="ECO:0000256" key="4">
    <source>
        <dbReference type="RuleBase" id="RU362063"/>
    </source>
</evidence>
<dbReference type="EMBL" id="ACKP02000002">
    <property type="protein sequence ID" value="EEX78431.1"/>
    <property type="molecule type" value="Genomic_DNA"/>
</dbReference>
<evidence type="ECO:0000313" key="6">
    <source>
        <dbReference type="EMBL" id="AEC00913.1"/>
    </source>
</evidence>
<dbReference type="AlphaFoldDB" id="C9LRG5"/>
<keyword evidence="7" id="KW-0966">Cell projection</keyword>
<gene>
    <name evidence="7" type="primary">flgA</name>
    <name evidence="6" type="ordered locus">Selsp_1961</name>
    <name evidence="7" type="ORF">SELSPUOL_00030</name>
</gene>
<comment type="similarity">
    <text evidence="4">Belongs to the FlgA family.</text>
</comment>
<keyword evidence="4" id="KW-1005">Bacterial flagellum biogenesis</keyword>
<keyword evidence="7" id="KW-0282">Flagellum</keyword>
<comment type="function">
    <text evidence="4">Involved in the assembly process of the P-ring formation. It may associate with FlgF on the rod constituting a structure essential for the P-ring assembly or may act as a modulator protein for the P-ring assembly.</text>
</comment>
<evidence type="ECO:0000256" key="3">
    <source>
        <dbReference type="ARBA" id="ARBA00022764"/>
    </source>
</evidence>
<reference evidence="7 8" key="1">
    <citation type="submission" date="2009-09" db="EMBL/GenBank/DDBJ databases">
        <authorList>
            <person name="Weinstock G."/>
            <person name="Sodergren E."/>
            <person name="Clifton S."/>
            <person name="Fulton L."/>
            <person name="Fulton B."/>
            <person name="Courtney L."/>
            <person name="Fronick C."/>
            <person name="Harrison M."/>
            <person name="Strong C."/>
            <person name="Farmer C."/>
            <person name="Delahaunty K."/>
            <person name="Markovic C."/>
            <person name="Hall O."/>
            <person name="Minx P."/>
            <person name="Tomlinson C."/>
            <person name="Mitreva M."/>
            <person name="Nelson J."/>
            <person name="Hou S."/>
            <person name="Wollam A."/>
            <person name="Pepin K.H."/>
            <person name="Johnson M."/>
            <person name="Bhonagiri V."/>
            <person name="Nash W.E."/>
            <person name="Warren W."/>
            <person name="Chinwalla A."/>
            <person name="Mardis E.R."/>
            <person name="Wilson R.K."/>
        </authorList>
    </citation>
    <scope>NUCLEOTIDE SEQUENCE [LARGE SCALE GENOMIC DNA]</scope>
    <source>
        <strain evidence="7">ATCC 35185</strain>
        <strain evidence="8">ATCC 35185 / DSM 20758 / VPI D19B-28</strain>
    </source>
</reference>
<organism evidence="7 8">
    <name type="scientific">Selenomonas sputigena (strain ATCC 35185 / DSM 20758 / CCUG 44933 / VPI D19B-28)</name>
    <dbReference type="NCBI Taxonomy" id="546271"/>
    <lineage>
        <taxon>Bacteria</taxon>
        <taxon>Bacillati</taxon>
        <taxon>Bacillota</taxon>
        <taxon>Negativicutes</taxon>
        <taxon>Selenomonadales</taxon>
        <taxon>Selenomonadaceae</taxon>
        <taxon>Selenomonas</taxon>
    </lineage>
</organism>
<evidence type="ECO:0000259" key="5">
    <source>
        <dbReference type="SMART" id="SM00858"/>
    </source>
</evidence>
<keyword evidence="3 4" id="KW-0574">Periplasm</keyword>
<dbReference type="InterPro" id="IPR013974">
    <property type="entry name" value="SAF"/>
</dbReference>
<sequence>MKAKAATALFLVFVALFLASAGTVEAARFSQTVSAAEFEHMTDEKMAALLKDKGETRRYEVALVKPPRDMKLPAGEVSFSVEAPLGLLYDRRTPIYVSVLLDGRPYRRALSYYTVRVYDTVLVASRNLFPEQALSEADMRFEEREVTRVRGRCLKDKGEVLGHVVSRMVQEGAVLSEDLLRQPVVMESGAAVTIVSRYNGIEVRVSGVALTRGRVGQKIRVRNAASRKVMLARVLDASTVEIGS</sequence>
<evidence type="ECO:0000256" key="2">
    <source>
        <dbReference type="ARBA" id="ARBA00022729"/>
    </source>
</evidence>
<dbReference type="HOGENOM" id="CLU_1093690_0_0_9"/>
<feature type="chain" id="PRO_5010395627" description="Flagella basal body P-ring formation protein FlgA" evidence="4">
    <location>
        <begin position="27"/>
        <end position="244"/>
    </location>
</feature>
<dbReference type="Proteomes" id="UP000011124">
    <property type="component" value="Chromosome"/>
</dbReference>
<evidence type="ECO:0000313" key="7">
    <source>
        <dbReference type="EMBL" id="EEX78431.1"/>
    </source>
</evidence>
<dbReference type="CDD" id="cd11614">
    <property type="entry name" value="SAF_CpaB_FlgA_like"/>
    <property type="match status" value="1"/>
</dbReference>
<comment type="subcellular location">
    <subcellularLocation>
        <location evidence="1 4">Periplasm</location>
    </subcellularLocation>
</comment>
<dbReference type="Proteomes" id="UP000003505">
    <property type="component" value="Unassembled WGS sequence"/>
</dbReference>
<dbReference type="InterPro" id="IPR039246">
    <property type="entry name" value="Flagellar_FlgA"/>
</dbReference>
<dbReference type="NCBIfam" id="TIGR03170">
    <property type="entry name" value="flgA_cterm"/>
    <property type="match status" value="1"/>
</dbReference>
<feature type="domain" description="SAF" evidence="5">
    <location>
        <begin position="119"/>
        <end position="181"/>
    </location>
</feature>
<dbReference type="EMBL" id="CP002637">
    <property type="protein sequence ID" value="AEC00913.1"/>
    <property type="molecule type" value="Genomic_DNA"/>
</dbReference>
<proteinExistence type="inferred from homology"/>
<dbReference type="PANTHER" id="PTHR36307">
    <property type="entry name" value="FLAGELLA BASAL BODY P-RING FORMATION PROTEIN FLGA"/>
    <property type="match status" value="1"/>
</dbReference>
<dbReference type="STRING" id="546271.Selsp_1961"/>
<keyword evidence="2 4" id="KW-0732">Signal</keyword>
<evidence type="ECO:0000313" key="8">
    <source>
        <dbReference type="Proteomes" id="UP000003505"/>
    </source>
</evidence>
<dbReference type="KEGG" id="ssg:Selsp_1961"/>
<feature type="signal peptide" evidence="4">
    <location>
        <begin position="1"/>
        <end position="26"/>
    </location>
</feature>